<accession>A0A7J3Z894</accession>
<comment type="caution">
    <text evidence="1">The sequence shown here is derived from an EMBL/GenBank/DDBJ whole genome shotgun (WGS) entry which is preliminary data.</text>
</comment>
<gene>
    <name evidence="1" type="ORF">ENM66_06700</name>
</gene>
<proteinExistence type="predicted"/>
<protein>
    <submittedName>
        <fullName evidence="1">Uncharacterized protein</fullName>
    </submittedName>
</protein>
<evidence type="ECO:0000313" key="1">
    <source>
        <dbReference type="EMBL" id="HHQ51020.1"/>
    </source>
</evidence>
<sequence length="73" mass="8346">MAPTHYLQSKSPFSVADRVTEDPEIVGYIKSYVNNCWVAKYVKTDRLSRHQLLDMFNICILTERPPAPTTSSN</sequence>
<organism evidence="1">
    <name type="scientific">Ignisphaera aggregans</name>
    <dbReference type="NCBI Taxonomy" id="334771"/>
    <lineage>
        <taxon>Archaea</taxon>
        <taxon>Thermoproteota</taxon>
        <taxon>Thermoprotei</taxon>
        <taxon>Desulfurococcales</taxon>
        <taxon>Desulfurococcaceae</taxon>
        <taxon>Ignisphaera</taxon>
    </lineage>
</organism>
<name>A0A7J3Z894_9CREN</name>
<dbReference type="AlphaFoldDB" id="A0A7J3Z894"/>
<reference evidence="1" key="1">
    <citation type="journal article" date="2020" name="mSystems">
        <title>Genome- and Community-Level Interaction Insights into Carbon Utilization and Element Cycling Functions of Hydrothermarchaeota in Hydrothermal Sediment.</title>
        <authorList>
            <person name="Zhou Z."/>
            <person name="Liu Y."/>
            <person name="Xu W."/>
            <person name="Pan J."/>
            <person name="Luo Z.H."/>
            <person name="Li M."/>
        </authorList>
    </citation>
    <scope>NUCLEOTIDE SEQUENCE [LARGE SCALE GENOMIC DNA]</scope>
    <source>
        <strain evidence="1">SpSt-1105</strain>
    </source>
</reference>
<dbReference type="EMBL" id="DRYQ01000094">
    <property type="protein sequence ID" value="HHQ51020.1"/>
    <property type="molecule type" value="Genomic_DNA"/>
</dbReference>